<dbReference type="OrthoDB" id="290381at2"/>
<protein>
    <submittedName>
        <fullName evidence="2">Uncharacterized protein</fullName>
    </submittedName>
</protein>
<keyword evidence="3" id="KW-1185">Reference proteome</keyword>
<feature type="region of interest" description="Disordered" evidence="1">
    <location>
        <begin position="1"/>
        <end position="35"/>
    </location>
</feature>
<reference evidence="2 3" key="1">
    <citation type="journal article" date="2003" name="Proc. Natl. Acad. Sci. U.S.A.">
        <title>Complete genome sequence of the marine planctomycete Pirellula sp. strain 1.</title>
        <authorList>
            <person name="Gloeckner F.O."/>
            <person name="Kube M."/>
            <person name="Bauer M."/>
            <person name="Teeling H."/>
            <person name="Lombardot T."/>
            <person name="Ludwig W."/>
            <person name="Gade D."/>
            <person name="Beck A."/>
            <person name="Borzym K."/>
            <person name="Heitmann K."/>
            <person name="Rabus R."/>
            <person name="Schlesner H."/>
            <person name="Amann R."/>
            <person name="Reinhardt R."/>
        </authorList>
    </citation>
    <scope>NUCLEOTIDE SEQUENCE [LARGE SCALE GENOMIC DNA]</scope>
    <source>
        <strain evidence="3">DSM 10527 / NCIMB 13988 / SH1</strain>
    </source>
</reference>
<dbReference type="AlphaFoldDB" id="Q7ULR1"/>
<dbReference type="KEGG" id="rba:RB9345"/>
<dbReference type="HOGENOM" id="CLU_2384191_0_0_0"/>
<dbReference type="InParanoid" id="Q7ULR1"/>
<evidence type="ECO:0000313" key="2">
    <source>
        <dbReference type="EMBL" id="CAD76208.1"/>
    </source>
</evidence>
<proteinExistence type="predicted"/>
<name>Q7ULR1_RHOBA</name>
<evidence type="ECO:0000313" key="3">
    <source>
        <dbReference type="Proteomes" id="UP000001025"/>
    </source>
</evidence>
<evidence type="ECO:0000256" key="1">
    <source>
        <dbReference type="SAM" id="MobiDB-lite"/>
    </source>
</evidence>
<dbReference type="EnsemblBacteria" id="CAD76208">
    <property type="protein sequence ID" value="CAD76208"/>
    <property type="gene ID" value="RB9345"/>
</dbReference>
<organism evidence="2 3">
    <name type="scientific">Rhodopirellula baltica (strain DSM 10527 / NCIMB 13988 / SH1)</name>
    <dbReference type="NCBI Taxonomy" id="243090"/>
    <lineage>
        <taxon>Bacteria</taxon>
        <taxon>Pseudomonadati</taxon>
        <taxon>Planctomycetota</taxon>
        <taxon>Planctomycetia</taxon>
        <taxon>Pirellulales</taxon>
        <taxon>Pirellulaceae</taxon>
        <taxon>Rhodopirellula</taxon>
    </lineage>
</organism>
<gene>
    <name evidence="2" type="ordered locus">RB9345</name>
</gene>
<dbReference type="AntiFam" id="ANF00276">
    <property type="entry name" value="Spurious ORF (formerly PSRT domain)"/>
</dbReference>
<dbReference type="EMBL" id="BX294149">
    <property type="protein sequence ID" value="CAD76208.1"/>
    <property type="molecule type" value="Genomic_DNA"/>
</dbReference>
<accession>Q7ULR1</accession>
<dbReference type="Proteomes" id="UP000001025">
    <property type="component" value="Chromosome"/>
</dbReference>
<sequence>MRAFWGRGTRVTSHARPSPSRTAERRRSSSPQTSVRERCVILKSAEMRCQKTARPRRWERGGGLIRVRLAGVFWRPAFSLQNQLHEFFGGEFRG</sequence>